<feature type="compositionally biased region" description="Pro residues" evidence="1">
    <location>
        <begin position="1"/>
        <end position="10"/>
    </location>
</feature>
<reference evidence="4" key="2">
    <citation type="submission" date="2012-01" db="EMBL/GenBank/DDBJ databases">
        <title>Noncontiguous Finished sequence of chromosome of Saccharomonospora glauca K62.</title>
        <authorList>
            <consortium name="US DOE Joint Genome Institute"/>
            <person name="Lucas S."/>
            <person name="Han J."/>
            <person name="Lapidus A."/>
            <person name="Cheng J.-F."/>
            <person name="Goodwin L."/>
            <person name="Pitluck S."/>
            <person name="Peters L."/>
            <person name="Mikhailova N."/>
            <person name="Held B."/>
            <person name="Detter J.C."/>
            <person name="Han C."/>
            <person name="Tapia R."/>
            <person name="Land M."/>
            <person name="Hauser L."/>
            <person name="Kyrpides N."/>
            <person name="Ivanova N."/>
            <person name="Pagani I."/>
            <person name="Brambilla E.-M."/>
            <person name="Klenk H.-P."/>
            <person name="Woyke T."/>
        </authorList>
    </citation>
    <scope>NUCLEOTIDE SEQUENCE [LARGE SCALE GENOMIC DNA]</scope>
    <source>
        <strain evidence="4">K62</strain>
    </source>
</reference>
<dbReference type="EMBL" id="CM001484">
    <property type="protein sequence ID" value="EIE99362.1"/>
    <property type="molecule type" value="Genomic_DNA"/>
</dbReference>
<feature type="compositionally biased region" description="Low complexity" evidence="1">
    <location>
        <begin position="180"/>
        <end position="193"/>
    </location>
</feature>
<feature type="compositionally biased region" description="Low complexity" evidence="1">
    <location>
        <begin position="12"/>
        <end position="31"/>
    </location>
</feature>
<evidence type="ECO:0000256" key="2">
    <source>
        <dbReference type="SAM" id="Phobius"/>
    </source>
</evidence>
<keyword evidence="4" id="KW-1185">Reference proteome</keyword>
<feature type="compositionally biased region" description="Low complexity" evidence="1">
    <location>
        <begin position="226"/>
        <end position="235"/>
    </location>
</feature>
<dbReference type="Proteomes" id="UP000005087">
    <property type="component" value="Chromosome"/>
</dbReference>
<feature type="region of interest" description="Disordered" evidence="1">
    <location>
        <begin position="1"/>
        <end position="31"/>
    </location>
</feature>
<evidence type="ECO:0000313" key="4">
    <source>
        <dbReference type="Proteomes" id="UP000005087"/>
    </source>
</evidence>
<dbReference type="STRING" id="928724.SacglDRAFT_02469"/>
<dbReference type="AlphaFoldDB" id="I1D338"/>
<evidence type="ECO:0008006" key="5">
    <source>
        <dbReference type="Google" id="ProtNLM"/>
    </source>
</evidence>
<feature type="transmembrane region" description="Helical" evidence="2">
    <location>
        <begin position="40"/>
        <end position="62"/>
    </location>
</feature>
<dbReference type="HOGENOM" id="CLU_1179532_0_0_11"/>
<proteinExistence type="predicted"/>
<feature type="region of interest" description="Disordered" evidence="1">
    <location>
        <begin position="177"/>
        <end position="235"/>
    </location>
</feature>
<evidence type="ECO:0000313" key="3">
    <source>
        <dbReference type="EMBL" id="EIE99362.1"/>
    </source>
</evidence>
<dbReference type="RefSeq" id="WP_005464886.1">
    <property type="nucleotide sequence ID" value="NZ_CM001484.1"/>
</dbReference>
<keyword evidence="2" id="KW-0472">Membrane</keyword>
<gene>
    <name evidence="3" type="ORF">SacglDRAFT_02469</name>
</gene>
<name>I1D338_9PSEU</name>
<protein>
    <recommendedName>
        <fullName evidence="5">DUF4878 domain-containing protein</fullName>
    </recommendedName>
</protein>
<organism evidence="3 4">
    <name type="scientific">Saccharomonospora glauca K62</name>
    <dbReference type="NCBI Taxonomy" id="928724"/>
    <lineage>
        <taxon>Bacteria</taxon>
        <taxon>Bacillati</taxon>
        <taxon>Actinomycetota</taxon>
        <taxon>Actinomycetes</taxon>
        <taxon>Pseudonocardiales</taxon>
        <taxon>Pseudonocardiaceae</taxon>
        <taxon>Saccharomonospora</taxon>
    </lineage>
</organism>
<sequence>MTYPPQPGPQGQPGQPGQFGQPYPPAGFGAPAQPKKKTGLIVGLVAGLVVLVGGGIALFLLLGNGGGSDEDQVNELADDLVTATNEQDTDLAMSIMCEGMADQVTQMMQMGQNLPSDMNVEVPTVKASRGGDITIEGDTAKIPISLSAESGASPGGSGEVKVIFTAKKEDDWCINGSELDPSSMPKMPSMPDMPDMPDMPEIPDMPDIPEMPDMPDMPDIPKMPDMPEMPGMGTP</sequence>
<reference evidence="3 4" key="1">
    <citation type="submission" date="2011-09" db="EMBL/GenBank/DDBJ databases">
        <authorList>
            <consortium name="US DOE Joint Genome Institute (JGI-PGF)"/>
            <person name="Lucas S."/>
            <person name="Han J."/>
            <person name="Lapidus A."/>
            <person name="Cheng J.-F."/>
            <person name="Goodwin L."/>
            <person name="Pitluck S."/>
            <person name="Peters L."/>
            <person name="Land M.L."/>
            <person name="Hauser L."/>
            <person name="Brambilla E."/>
            <person name="Klenk H.-P."/>
            <person name="Woyke T.J."/>
        </authorList>
    </citation>
    <scope>NUCLEOTIDE SEQUENCE [LARGE SCALE GENOMIC DNA]</scope>
    <source>
        <strain evidence="3 4">K62</strain>
    </source>
</reference>
<keyword evidence="2" id="KW-1133">Transmembrane helix</keyword>
<keyword evidence="2" id="KW-0812">Transmembrane</keyword>
<evidence type="ECO:0000256" key="1">
    <source>
        <dbReference type="SAM" id="MobiDB-lite"/>
    </source>
</evidence>
<accession>I1D338</accession>